<dbReference type="InterPro" id="IPR004873">
    <property type="entry name" value="BURP_dom"/>
</dbReference>
<dbReference type="Pfam" id="PF03181">
    <property type="entry name" value="BURP"/>
    <property type="match status" value="1"/>
</dbReference>
<feature type="domain" description="BURP" evidence="1">
    <location>
        <begin position="1"/>
        <end position="125"/>
    </location>
</feature>
<name>A0A5P1EL68_ASPOF</name>
<evidence type="ECO:0000313" key="3">
    <source>
        <dbReference type="Proteomes" id="UP000243459"/>
    </source>
</evidence>
<dbReference type="OrthoDB" id="678718at2759"/>
<dbReference type="InterPro" id="IPR044816">
    <property type="entry name" value="BURP"/>
</dbReference>
<dbReference type="PANTHER" id="PTHR31236">
    <property type="entry name" value="BURP DOMAIN PROTEIN USPL1-LIKE"/>
    <property type="match status" value="1"/>
</dbReference>
<sequence>MVEYATSTLGTRHVSALSTVMSKEGAPDQEYVLSRVKKMSGSNFVACHARKYPYAVFYCHTVQGLTAYQVSMVGEDGTTVEAVAACHTALAGPDPVRYLRGLKVKPGTVPVCHFLPQDDIVWSPNM</sequence>
<organism evidence="2 3">
    <name type="scientific">Asparagus officinalis</name>
    <name type="common">Garden asparagus</name>
    <dbReference type="NCBI Taxonomy" id="4686"/>
    <lineage>
        <taxon>Eukaryota</taxon>
        <taxon>Viridiplantae</taxon>
        <taxon>Streptophyta</taxon>
        <taxon>Embryophyta</taxon>
        <taxon>Tracheophyta</taxon>
        <taxon>Spermatophyta</taxon>
        <taxon>Magnoliopsida</taxon>
        <taxon>Liliopsida</taxon>
        <taxon>Asparagales</taxon>
        <taxon>Asparagaceae</taxon>
        <taxon>Asparagoideae</taxon>
        <taxon>Asparagus</taxon>
    </lineage>
</organism>
<accession>A0A5P1EL68</accession>
<gene>
    <name evidence="2" type="ORF">A4U43_C06F10510</name>
</gene>
<evidence type="ECO:0000259" key="1">
    <source>
        <dbReference type="PROSITE" id="PS51277"/>
    </source>
</evidence>
<dbReference type="Gramene" id="ONK66646">
    <property type="protein sequence ID" value="ONK66646"/>
    <property type="gene ID" value="A4U43_C06F10510"/>
</dbReference>
<dbReference type="PANTHER" id="PTHR31236:SF2">
    <property type="entry name" value="BURP DOMAIN PROTEIN RD22"/>
    <property type="match status" value="1"/>
</dbReference>
<dbReference type="PROSITE" id="PS51277">
    <property type="entry name" value="BURP"/>
    <property type="match status" value="1"/>
</dbReference>
<reference evidence="3" key="1">
    <citation type="journal article" date="2017" name="Nat. Commun.">
        <title>The asparagus genome sheds light on the origin and evolution of a young Y chromosome.</title>
        <authorList>
            <person name="Harkess A."/>
            <person name="Zhou J."/>
            <person name="Xu C."/>
            <person name="Bowers J.E."/>
            <person name="Van der Hulst R."/>
            <person name="Ayyampalayam S."/>
            <person name="Mercati F."/>
            <person name="Riccardi P."/>
            <person name="McKain M.R."/>
            <person name="Kakrana A."/>
            <person name="Tang H."/>
            <person name="Ray J."/>
            <person name="Groenendijk J."/>
            <person name="Arikit S."/>
            <person name="Mathioni S.M."/>
            <person name="Nakano M."/>
            <person name="Shan H."/>
            <person name="Telgmann-Rauber A."/>
            <person name="Kanno A."/>
            <person name="Yue Z."/>
            <person name="Chen H."/>
            <person name="Li W."/>
            <person name="Chen Y."/>
            <person name="Xu X."/>
            <person name="Zhang Y."/>
            <person name="Luo S."/>
            <person name="Chen H."/>
            <person name="Gao J."/>
            <person name="Mao Z."/>
            <person name="Pires J.C."/>
            <person name="Luo M."/>
            <person name="Kudrna D."/>
            <person name="Wing R.A."/>
            <person name="Meyers B.C."/>
            <person name="Yi K."/>
            <person name="Kong H."/>
            <person name="Lavrijsen P."/>
            <person name="Sunseri F."/>
            <person name="Falavigna A."/>
            <person name="Ye Y."/>
            <person name="Leebens-Mack J.H."/>
            <person name="Chen G."/>
        </authorList>
    </citation>
    <scope>NUCLEOTIDE SEQUENCE [LARGE SCALE GENOMIC DNA]</scope>
    <source>
        <strain evidence="3">cv. DH0086</strain>
    </source>
</reference>
<evidence type="ECO:0000313" key="2">
    <source>
        <dbReference type="EMBL" id="ONK66646.1"/>
    </source>
</evidence>
<dbReference type="Proteomes" id="UP000243459">
    <property type="component" value="Chromosome 6"/>
</dbReference>
<dbReference type="SMART" id="SM01045">
    <property type="entry name" value="BURP"/>
    <property type="match status" value="1"/>
</dbReference>
<dbReference type="AlphaFoldDB" id="A0A5P1EL68"/>
<keyword evidence="3" id="KW-1185">Reference proteome</keyword>
<proteinExistence type="predicted"/>
<dbReference type="EMBL" id="CM007386">
    <property type="protein sequence ID" value="ONK66646.1"/>
    <property type="molecule type" value="Genomic_DNA"/>
</dbReference>
<protein>
    <recommendedName>
        <fullName evidence="1">BURP domain-containing protein</fullName>
    </recommendedName>
</protein>
<dbReference type="OMA" id="CHAIHNT"/>